<evidence type="ECO:0000256" key="2">
    <source>
        <dbReference type="ARBA" id="ARBA00023125"/>
    </source>
</evidence>
<feature type="DNA-binding region" description="OmpR/PhoB-type" evidence="4">
    <location>
        <begin position="102"/>
        <end position="198"/>
    </location>
</feature>
<dbReference type="Proteomes" id="UP000187367">
    <property type="component" value="Unassembled WGS sequence"/>
</dbReference>
<gene>
    <name evidence="6" type="ORF">BW143_08195</name>
</gene>
<dbReference type="SMART" id="SM00862">
    <property type="entry name" value="Trans_reg_C"/>
    <property type="match status" value="1"/>
</dbReference>
<accession>A0A1R1QR74</accession>
<evidence type="ECO:0000256" key="3">
    <source>
        <dbReference type="ARBA" id="ARBA00023163"/>
    </source>
</evidence>
<evidence type="ECO:0000256" key="4">
    <source>
        <dbReference type="PROSITE-ProRule" id="PRU01091"/>
    </source>
</evidence>
<dbReference type="GO" id="GO:0003677">
    <property type="term" value="F:DNA binding"/>
    <property type="evidence" value="ECO:0007669"/>
    <property type="project" value="UniProtKB-UniRule"/>
</dbReference>
<evidence type="ECO:0000313" key="7">
    <source>
        <dbReference type="Proteomes" id="UP000187367"/>
    </source>
</evidence>
<name>A0A1R1QR74_9BACI</name>
<dbReference type="Gene3D" id="1.10.10.10">
    <property type="entry name" value="Winged helix-like DNA-binding domain superfamily/Winged helix DNA-binding domain"/>
    <property type="match status" value="1"/>
</dbReference>
<keyword evidence="1" id="KW-0805">Transcription regulation</keyword>
<dbReference type="SUPFAM" id="SSF46894">
    <property type="entry name" value="C-terminal effector domain of the bipartite response regulators"/>
    <property type="match status" value="1"/>
</dbReference>
<dbReference type="GO" id="GO:0000160">
    <property type="term" value="P:phosphorelay signal transduction system"/>
    <property type="evidence" value="ECO:0007669"/>
    <property type="project" value="InterPro"/>
</dbReference>
<dbReference type="PROSITE" id="PS51755">
    <property type="entry name" value="OMPR_PHOB"/>
    <property type="match status" value="1"/>
</dbReference>
<organism evidence="6 7">
    <name type="scientific">Bacillus swezeyi</name>
    <dbReference type="NCBI Taxonomy" id="1925020"/>
    <lineage>
        <taxon>Bacteria</taxon>
        <taxon>Bacillati</taxon>
        <taxon>Bacillota</taxon>
        <taxon>Bacilli</taxon>
        <taxon>Bacillales</taxon>
        <taxon>Bacillaceae</taxon>
        <taxon>Bacillus</taxon>
    </lineage>
</organism>
<dbReference type="CDD" id="cd00383">
    <property type="entry name" value="trans_reg_C"/>
    <property type="match status" value="1"/>
</dbReference>
<reference evidence="6 7" key="1">
    <citation type="submission" date="2017-01" db="EMBL/GenBank/DDBJ databases">
        <title>Bacillus phylogenomics.</title>
        <authorList>
            <person name="Dunlap C."/>
        </authorList>
    </citation>
    <scope>NUCLEOTIDE SEQUENCE [LARGE SCALE GENOMIC DNA]</scope>
    <source>
        <strain evidence="6 7">NRRL B-41282</strain>
    </source>
</reference>
<dbReference type="OrthoDB" id="2666554at2"/>
<dbReference type="RefSeq" id="WP_076759790.1">
    <property type="nucleotide sequence ID" value="NZ_JARMMH010000011.1"/>
</dbReference>
<sequence length="217" mass="25015">MKKILVFSKNSYFLAYTRHVFKPNGVEIICIKSSSELKRRTGSENFSAVILDKCLSNDLNLSLFKNISSPLIILDSLESQDALDFTFTPFIDLLDNMKKKKRNIIELSPSTFFDIGKHCIWKKEEYIPLPAQEFKILYLLYLNLNNIVTSEELISYADLTSRSSLYVYINSLREKIEENLGNPEIIQTKFGKGYLIKKKQSSSYTEKVVKMTGSEHL</sequence>
<dbReference type="InterPro" id="IPR036388">
    <property type="entry name" value="WH-like_DNA-bd_sf"/>
</dbReference>
<evidence type="ECO:0000259" key="5">
    <source>
        <dbReference type="PROSITE" id="PS51755"/>
    </source>
</evidence>
<evidence type="ECO:0000256" key="1">
    <source>
        <dbReference type="ARBA" id="ARBA00023015"/>
    </source>
</evidence>
<dbReference type="AlphaFoldDB" id="A0A1R1QR74"/>
<dbReference type="InterPro" id="IPR016032">
    <property type="entry name" value="Sig_transdc_resp-reg_C-effctor"/>
</dbReference>
<comment type="caution">
    <text evidence="6">The sequence shown here is derived from an EMBL/GenBank/DDBJ whole genome shotgun (WGS) entry which is preliminary data.</text>
</comment>
<keyword evidence="2 4" id="KW-0238">DNA-binding</keyword>
<dbReference type="Pfam" id="PF00486">
    <property type="entry name" value="Trans_reg_C"/>
    <property type="match status" value="1"/>
</dbReference>
<keyword evidence="3" id="KW-0804">Transcription</keyword>
<evidence type="ECO:0000313" key="6">
    <source>
        <dbReference type="EMBL" id="OMI07155.1"/>
    </source>
</evidence>
<dbReference type="EMBL" id="MTJL01000011">
    <property type="protein sequence ID" value="OMI07155.1"/>
    <property type="molecule type" value="Genomic_DNA"/>
</dbReference>
<dbReference type="GO" id="GO:0006355">
    <property type="term" value="P:regulation of DNA-templated transcription"/>
    <property type="evidence" value="ECO:0007669"/>
    <property type="project" value="InterPro"/>
</dbReference>
<dbReference type="InterPro" id="IPR001867">
    <property type="entry name" value="OmpR/PhoB-type_DNA-bd"/>
</dbReference>
<accession>A0A1R1S1L1</accession>
<feature type="domain" description="OmpR/PhoB-type" evidence="5">
    <location>
        <begin position="102"/>
        <end position="198"/>
    </location>
</feature>
<protein>
    <submittedName>
        <fullName evidence="6">Transcriptional regulator</fullName>
    </submittedName>
</protein>
<proteinExistence type="predicted"/>
<keyword evidence="7" id="KW-1185">Reference proteome</keyword>